<sequence>MSQSCWEILGIEPTNDQDIIRNAYRQKLPEYHPESDPQGFQNLRQAFEQAKKGIQPDFTPISALSDGALTPVESDSQENGEENQPRETAEPHPEQPVIDQLTADFDTLLNNPQKRYQPDAWHEYIQELDKHSIEVVNQLRWPLLQAVYNASFISRNCALILAERLRWKQRLNELQDEHAHSMDEYLDFIAKGDILDLTLLSDLPLAAQNASFDHISSIHFLFWERPAWMLRAYLEQPSAVYWPDTPELMERRCRWYTYAGFGYPELSDYCLQRLTDEPDNIDWLYLYASQCSLNGDDQQALPYWIRLYTLERHAAAEAWLLNWCKTQAPERLPLLIQAMDNPLYAPADSIPIDSPDQCYLTPAQTTKTLLRWGDALQYSLPQLAQDYASWKLYKETQTTILRHLVEDDGSDPVLHLYRHASMLRLGNETLLQQIIDEPLSDDPLDKLILEGLKHLAQQRLTWLENSQVIATFSQWLYAPTAEQLPEIFNDRDADIYQQCLHWLLERRWMADEQLERLVNSEQFGNNLEIITDWVSFIALQNSTSLPPPVDGEDYWEWCRKCYALVLLLEKPAESLAMIMRMKNLHIEEQHPLQPFWQIIQSIDPEQGNIVEQYMNKLTLSNILQHHSWTRLPITPQDYLDNSQTNSSYSIDHFYISSTPWREQIAKSNQTNQMVFYAACAYFGLSSRTERFTGMIEEMVTDEPTEATLKESLLNAKPYPLAKNILNPRLLALINEIIEMRRNERHLMSEHTHQLLLDCQQNVNEDITLRLVAKLLLQEFNYRRKKQTTDETKPASVWAFWRVNTRLNRTGFMAQLFCGSIFAFMIAYLLTHFSSALDGQIILTCLLYVNIACAATRRLNDLDHGKMVNVLLTVVAVVFPISMLYLLLAPGVPFANKAGPPASGWFNQT</sequence>
<reference evidence="5" key="1">
    <citation type="submission" date="2022-06" db="EMBL/GenBank/DDBJ databases">
        <title>Draft genome sequences of Pragia fontium str. JCM24417.</title>
        <authorList>
            <person name="Wakabayashi Y."/>
            <person name="Kojima K."/>
        </authorList>
    </citation>
    <scope>NUCLEOTIDE SEQUENCE</scope>
    <source>
        <strain evidence="5">JCM 24417</strain>
    </source>
</reference>
<gene>
    <name evidence="5" type="ORF">SOASR032_22570</name>
</gene>
<dbReference type="CDD" id="cd06257">
    <property type="entry name" value="DnaJ"/>
    <property type="match status" value="1"/>
</dbReference>
<evidence type="ECO:0000313" key="6">
    <source>
        <dbReference type="Proteomes" id="UP001059610"/>
    </source>
</evidence>
<keyword evidence="3" id="KW-0812">Transmembrane</keyword>
<evidence type="ECO:0000256" key="1">
    <source>
        <dbReference type="ARBA" id="ARBA00023186"/>
    </source>
</evidence>
<organism evidence="5 6">
    <name type="scientific">Pragia fontium</name>
    <dbReference type="NCBI Taxonomy" id="82985"/>
    <lineage>
        <taxon>Bacteria</taxon>
        <taxon>Pseudomonadati</taxon>
        <taxon>Pseudomonadota</taxon>
        <taxon>Gammaproteobacteria</taxon>
        <taxon>Enterobacterales</taxon>
        <taxon>Budviciaceae</taxon>
        <taxon>Pragia</taxon>
    </lineage>
</organism>
<dbReference type="PROSITE" id="PS50076">
    <property type="entry name" value="DNAJ_2"/>
    <property type="match status" value="1"/>
</dbReference>
<dbReference type="EMBL" id="BRLJ01000006">
    <property type="protein sequence ID" value="GKX63688.1"/>
    <property type="molecule type" value="Genomic_DNA"/>
</dbReference>
<dbReference type="InterPro" id="IPR036869">
    <property type="entry name" value="J_dom_sf"/>
</dbReference>
<dbReference type="RefSeq" id="WP_261822076.1">
    <property type="nucleotide sequence ID" value="NZ_BRLJ01000006.1"/>
</dbReference>
<keyword evidence="1" id="KW-0143">Chaperone</keyword>
<evidence type="ECO:0000259" key="4">
    <source>
        <dbReference type="PROSITE" id="PS50076"/>
    </source>
</evidence>
<feature type="region of interest" description="Disordered" evidence="2">
    <location>
        <begin position="57"/>
        <end position="95"/>
    </location>
</feature>
<evidence type="ECO:0000256" key="2">
    <source>
        <dbReference type="SAM" id="MobiDB-lite"/>
    </source>
</evidence>
<dbReference type="SMART" id="SM00271">
    <property type="entry name" value="DnaJ"/>
    <property type="match status" value="1"/>
</dbReference>
<dbReference type="SUPFAM" id="SSF46565">
    <property type="entry name" value="Chaperone J-domain"/>
    <property type="match status" value="1"/>
</dbReference>
<keyword evidence="3" id="KW-0472">Membrane</keyword>
<dbReference type="Proteomes" id="UP001059610">
    <property type="component" value="Unassembled WGS sequence"/>
</dbReference>
<feature type="domain" description="J" evidence="4">
    <location>
        <begin position="4"/>
        <end position="55"/>
    </location>
</feature>
<feature type="transmembrane region" description="Helical" evidence="3">
    <location>
        <begin position="867"/>
        <end position="887"/>
    </location>
</feature>
<evidence type="ECO:0000313" key="5">
    <source>
        <dbReference type="EMBL" id="GKX63688.1"/>
    </source>
</evidence>
<dbReference type="InterPro" id="IPR001623">
    <property type="entry name" value="DnaJ_domain"/>
</dbReference>
<comment type="caution">
    <text evidence="5">The sequence shown here is derived from an EMBL/GenBank/DDBJ whole genome shotgun (WGS) entry which is preliminary data.</text>
</comment>
<proteinExistence type="predicted"/>
<feature type="compositionally biased region" description="Basic and acidic residues" evidence="2">
    <location>
        <begin position="83"/>
        <end position="93"/>
    </location>
</feature>
<keyword evidence="3" id="KW-1133">Transmembrane helix</keyword>
<keyword evidence="6" id="KW-1185">Reference proteome</keyword>
<evidence type="ECO:0000256" key="3">
    <source>
        <dbReference type="SAM" id="Phobius"/>
    </source>
</evidence>
<feature type="transmembrane region" description="Helical" evidence="3">
    <location>
        <begin position="811"/>
        <end position="830"/>
    </location>
</feature>
<accession>A0ABQ5LJ83</accession>
<dbReference type="Gene3D" id="1.10.287.110">
    <property type="entry name" value="DnaJ domain"/>
    <property type="match status" value="1"/>
</dbReference>
<name>A0ABQ5LJ83_9GAMM</name>
<protein>
    <recommendedName>
        <fullName evidence="4">J domain-containing protein</fullName>
    </recommendedName>
</protein>